<evidence type="ECO:0000313" key="1">
    <source>
        <dbReference type="EMBL" id="DAF64836.1"/>
    </source>
</evidence>
<accession>A0A8S5TNX0</accession>
<sequence length="33" mass="3670">MKIGKNKGCFTSVKNLLCCVSVVCVLKIKKQKK</sequence>
<reference evidence="1" key="1">
    <citation type="journal article" date="2021" name="Proc. Natl. Acad. Sci. U.S.A.">
        <title>A Catalog of Tens of Thousands of Viruses from Human Metagenomes Reveals Hidden Associations with Chronic Diseases.</title>
        <authorList>
            <person name="Tisza M.J."/>
            <person name="Buck C.B."/>
        </authorList>
    </citation>
    <scope>NUCLEOTIDE SEQUENCE</scope>
    <source>
        <strain evidence="1">CtyU16</strain>
    </source>
</reference>
<name>A0A8S5TNX0_9CAUD</name>
<dbReference type="EMBL" id="BK032868">
    <property type="protein sequence ID" value="DAF64836.1"/>
    <property type="molecule type" value="Genomic_DNA"/>
</dbReference>
<proteinExistence type="predicted"/>
<protein>
    <submittedName>
        <fullName evidence="1">Uncharacterized protein</fullName>
    </submittedName>
</protein>
<organism evidence="1">
    <name type="scientific">Siphoviridae sp. ctyU16</name>
    <dbReference type="NCBI Taxonomy" id="2827976"/>
    <lineage>
        <taxon>Viruses</taxon>
        <taxon>Duplodnaviria</taxon>
        <taxon>Heunggongvirae</taxon>
        <taxon>Uroviricota</taxon>
        <taxon>Caudoviricetes</taxon>
    </lineage>
</organism>